<keyword evidence="1 2" id="KW-0238">DNA-binding</keyword>
<reference evidence="4" key="1">
    <citation type="submission" date="2022-12" db="EMBL/GenBank/DDBJ databases">
        <title>Paraconexibacter alkalitolerans sp. nov. and Baekduia alba sp. nov., isolated from soil and emended description of the genera Paraconexibacter (Chun et al., 2020) and Baekduia (An et al., 2020).</title>
        <authorList>
            <person name="Vieira S."/>
            <person name="Huber K.J."/>
            <person name="Geppert A."/>
            <person name="Wolf J."/>
            <person name="Neumann-Schaal M."/>
            <person name="Muesken M."/>
            <person name="Overmann J."/>
        </authorList>
    </citation>
    <scope>NUCLEOTIDE SEQUENCE</scope>
    <source>
        <strain evidence="4">AEG42_29</strain>
    </source>
</reference>
<name>A0AAU7AZ52_9ACTN</name>
<evidence type="ECO:0000313" key="4">
    <source>
        <dbReference type="EMBL" id="XAY06903.1"/>
    </source>
</evidence>
<dbReference type="InterPro" id="IPR050109">
    <property type="entry name" value="HTH-type_TetR-like_transc_reg"/>
</dbReference>
<dbReference type="PANTHER" id="PTHR30055">
    <property type="entry name" value="HTH-TYPE TRANSCRIPTIONAL REGULATOR RUTR"/>
    <property type="match status" value="1"/>
</dbReference>
<evidence type="ECO:0000259" key="3">
    <source>
        <dbReference type="PROSITE" id="PS50977"/>
    </source>
</evidence>
<accession>A0AAU7AZ52</accession>
<dbReference type="PROSITE" id="PS50977">
    <property type="entry name" value="HTH_TETR_2"/>
    <property type="match status" value="1"/>
</dbReference>
<dbReference type="EMBL" id="CP114014">
    <property type="protein sequence ID" value="XAY06903.1"/>
    <property type="molecule type" value="Genomic_DNA"/>
</dbReference>
<dbReference type="SUPFAM" id="SSF46689">
    <property type="entry name" value="Homeodomain-like"/>
    <property type="match status" value="1"/>
</dbReference>
<dbReference type="GO" id="GO:0003700">
    <property type="term" value="F:DNA-binding transcription factor activity"/>
    <property type="evidence" value="ECO:0007669"/>
    <property type="project" value="TreeGrafter"/>
</dbReference>
<dbReference type="InterPro" id="IPR001647">
    <property type="entry name" value="HTH_TetR"/>
</dbReference>
<feature type="domain" description="HTH tetR-type" evidence="3">
    <location>
        <begin position="18"/>
        <end position="78"/>
    </location>
</feature>
<dbReference type="InterPro" id="IPR009057">
    <property type="entry name" value="Homeodomain-like_sf"/>
</dbReference>
<dbReference type="Pfam" id="PF00440">
    <property type="entry name" value="TetR_N"/>
    <property type="match status" value="1"/>
</dbReference>
<sequence length="208" mass="22420">MPTPTDTGQAADTSAAPVDHRARLLAGMAVSVRAKGFRQTTLADVVREAKVSRRTFYEHFADLADCFVALLESHAARNIAQIATSVAAGGTADERLDRAVGAYLDTLESDPLLMRAFLRELHLAGDRGRRLVSTLNARAGEMIHQQVEELRTHEPEFGLTSIPVPMARMIAAGIVQMALLAQDEGRPLDEVRGTAIGLLRRAAQAPDG</sequence>
<organism evidence="4">
    <name type="scientific">Paraconexibacter sp. AEG42_29</name>
    <dbReference type="NCBI Taxonomy" id="2997339"/>
    <lineage>
        <taxon>Bacteria</taxon>
        <taxon>Bacillati</taxon>
        <taxon>Actinomycetota</taxon>
        <taxon>Thermoleophilia</taxon>
        <taxon>Solirubrobacterales</taxon>
        <taxon>Paraconexibacteraceae</taxon>
        <taxon>Paraconexibacter</taxon>
    </lineage>
</organism>
<dbReference type="GO" id="GO:0000976">
    <property type="term" value="F:transcription cis-regulatory region binding"/>
    <property type="evidence" value="ECO:0007669"/>
    <property type="project" value="TreeGrafter"/>
</dbReference>
<proteinExistence type="predicted"/>
<protein>
    <recommendedName>
        <fullName evidence="3">HTH tetR-type domain-containing protein</fullName>
    </recommendedName>
</protein>
<dbReference type="RefSeq" id="WP_354698116.1">
    <property type="nucleotide sequence ID" value="NZ_CP114014.1"/>
</dbReference>
<feature type="DNA-binding region" description="H-T-H motif" evidence="2">
    <location>
        <begin position="41"/>
        <end position="60"/>
    </location>
</feature>
<gene>
    <name evidence="4" type="ORF">DSM112329_03781</name>
</gene>
<dbReference type="PANTHER" id="PTHR30055:SF187">
    <property type="entry name" value="TRANSCRIPTIONAL REGULATORY PROTEIN"/>
    <property type="match status" value="1"/>
</dbReference>
<evidence type="ECO:0000256" key="1">
    <source>
        <dbReference type="ARBA" id="ARBA00023125"/>
    </source>
</evidence>
<dbReference type="KEGG" id="parq:DSM112329_03781"/>
<dbReference type="AlphaFoldDB" id="A0AAU7AZ52"/>
<evidence type="ECO:0000256" key="2">
    <source>
        <dbReference type="PROSITE-ProRule" id="PRU00335"/>
    </source>
</evidence>
<dbReference type="Gene3D" id="1.10.10.60">
    <property type="entry name" value="Homeodomain-like"/>
    <property type="match status" value="1"/>
</dbReference>
<dbReference type="Gene3D" id="1.10.357.10">
    <property type="entry name" value="Tetracycline Repressor, domain 2"/>
    <property type="match status" value="1"/>
</dbReference>